<evidence type="ECO:0008006" key="4">
    <source>
        <dbReference type="Google" id="ProtNLM"/>
    </source>
</evidence>
<name>A0ABD5PZE4_9EURY</name>
<dbReference type="SUPFAM" id="SSF54292">
    <property type="entry name" value="2Fe-2S ferredoxin-like"/>
    <property type="match status" value="1"/>
</dbReference>
<comment type="caution">
    <text evidence="2">The sequence shown here is derived from an EMBL/GenBank/DDBJ whole genome shotgun (WGS) entry which is preliminary data.</text>
</comment>
<sequence length="69" mass="7520">MSIDDTSSPRDYPTEEISLSVNGERVAAEVEPRHKLSDFLRDAQGLRGVRVGCGVSGFRRASSAPNRSE</sequence>
<proteinExistence type="predicted"/>
<dbReference type="Gene3D" id="3.10.20.30">
    <property type="match status" value="1"/>
</dbReference>
<accession>A0ABD5PZE4</accession>
<dbReference type="InterPro" id="IPR036010">
    <property type="entry name" value="2Fe-2S_ferredoxin-like_sf"/>
</dbReference>
<reference evidence="2 3" key="1">
    <citation type="journal article" date="2019" name="Int. J. Syst. Evol. Microbiol.">
        <title>The Global Catalogue of Microorganisms (GCM) 10K type strain sequencing project: providing services to taxonomists for standard genome sequencing and annotation.</title>
        <authorList>
            <consortium name="The Broad Institute Genomics Platform"/>
            <consortium name="The Broad Institute Genome Sequencing Center for Infectious Disease"/>
            <person name="Wu L."/>
            <person name="Ma J."/>
        </authorList>
    </citation>
    <scope>NUCLEOTIDE SEQUENCE [LARGE SCALE GENOMIC DNA]</scope>
    <source>
        <strain evidence="2 3">XZYJ18</strain>
    </source>
</reference>
<dbReference type="AlphaFoldDB" id="A0ABD5PZE4"/>
<evidence type="ECO:0000313" key="2">
    <source>
        <dbReference type="EMBL" id="MFC4823615.1"/>
    </source>
</evidence>
<dbReference type="EMBL" id="JBHSHT010000001">
    <property type="protein sequence ID" value="MFC4823615.1"/>
    <property type="molecule type" value="Genomic_DNA"/>
</dbReference>
<dbReference type="InterPro" id="IPR012675">
    <property type="entry name" value="Beta-grasp_dom_sf"/>
</dbReference>
<gene>
    <name evidence="2" type="ORF">ACFO9K_05025</name>
</gene>
<evidence type="ECO:0000256" key="1">
    <source>
        <dbReference type="SAM" id="MobiDB-lite"/>
    </source>
</evidence>
<evidence type="ECO:0000313" key="3">
    <source>
        <dbReference type="Proteomes" id="UP001595945"/>
    </source>
</evidence>
<keyword evidence="3" id="KW-1185">Reference proteome</keyword>
<organism evidence="2 3">
    <name type="scientific">Halorussus aquaticus</name>
    <dbReference type="NCBI Taxonomy" id="2953748"/>
    <lineage>
        <taxon>Archaea</taxon>
        <taxon>Methanobacteriati</taxon>
        <taxon>Methanobacteriota</taxon>
        <taxon>Stenosarchaea group</taxon>
        <taxon>Halobacteria</taxon>
        <taxon>Halobacteriales</taxon>
        <taxon>Haladaptataceae</taxon>
        <taxon>Halorussus</taxon>
    </lineage>
</organism>
<dbReference type="RefSeq" id="WP_379793619.1">
    <property type="nucleotide sequence ID" value="NZ_JBHSFC010000003.1"/>
</dbReference>
<feature type="region of interest" description="Disordered" evidence="1">
    <location>
        <begin position="1"/>
        <end position="25"/>
    </location>
</feature>
<dbReference type="Proteomes" id="UP001595945">
    <property type="component" value="Unassembled WGS sequence"/>
</dbReference>
<protein>
    <recommendedName>
        <fullName evidence="4">(2Fe-2S)-binding protein</fullName>
    </recommendedName>
</protein>